<gene>
    <name evidence="6" type="ORF">S06H3_28591</name>
</gene>
<dbReference type="InterPro" id="IPR037225">
    <property type="entry name" value="Nuo51_FMN-bd_sf"/>
</dbReference>
<evidence type="ECO:0000259" key="5">
    <source>
        <dbReference type="Pfam" id="PF01512"/>
    </source>
</evidence>
<dbReference type="Gene3D" id="3.40.50.11540">
    <property type="entry name" value="NADH-ubiquinone oxidoreductase 51kDa subunit"/>
    <property type="match status" value="1"/>
</dbReference>
<comment type="caution">
    <text evidence="6">The sequence shown here is derived from an EMBL/GenBank/DDBJ whole genome shotgun (WGS) entry which is preliminary data.</text>
</comment>
<evidence type="ECO:0000256" key="3">
    <source>
        <dbReference type="ARBA" id="ARBA00023004"/>
    </source>
</evidence>
<keyword evidence="4" id="KW-0411">Iron-sulfur</keyword>
<dbReference type="AlphaFoldDB" id="X1NTA9"/>
<keyword evidence="3" id="KW-0408">Iron</keyword>
<feature type="non-terminal residue" evidence="6">
    <location>
        <position position="286"/>
    </location>
</feature>
<evidence type="ECO:0000256" key="4">
    <source>
        <dbReference type="ARBA" id="ARBA00023014"/>
    </source>
</evidence>
<dbReference type="Gene3D" id="6.10.250.1450">
    <property type="match status" value="1"/>
</dbReference>
<dbReference type="InterPro" id="IPR011538">
    <property type="entry name" value="Nuo51_FMN-bd"/>
</dbReference>
<keyword evidence="2" id="KW-0479">Metal-binding</keyword>
<protein>
    <recommendedName>
        <fullName evidence="5">NADH-ubiquinone oxidoreductase 51kDa subunit FMN-binding domain-containing protein</fullName>
    </recommendedName>
</protein>
<dbReference type="GO" id="GO:0051539">
    <property type="term" value="F:4 iron, 4 sulfur cluster binding"/>
    <property type="evidence" value="ECO:0007669"/>
    <property type="project" value="UniProtKB-KW"/>
</dbReference>
<reference evidence="6" key="1">
    <citation type="journal article" date="2014" name="Front. Microbiol.">
        <title>High frequency of phylogenetically diverse reductive dehalogenase-homologous genes in deep subseafloor sedimentary metagenomes.</title>
        <authorList>
            <person name="Kawai M."/>
            <person name="Futagami T."/>
            <person name="Toyoda A."/>
            <person name="Takaki Y."/>
            <person name="Nishi S."/>
            <person name="Hori S."/>
            <person name="Arai W."/>
            <person name="Tsubouchi T."/>
            <person name="Morono Y."/>
            <person name="Uchiyama I."/>
            <person name="Ito T."/>
            <person name="Fujiyama A."/>
            <person name="Inagaki F."/>
            <person name="Takami H."/>
        </authorList>
    </citation>
    <scope>NUCLEOTIDE SEQUENCE</scope>
    <source>
        <strain evidence="6">Expedition CK06-06</strain>
    </source>
</reference>
<evidence type="ECO:0000256" key="1">
    <source>
        <dbReference type="ARBA" id="ARBA00022485"/>
    </source>
</evidence>
<keyword evidence="1" id="KW-0004">4Fe-4S</keyword>
<evidence type="ECO:0000256" key="2">
    <source>
        <dbReference type="ARBA" id="ARBA00022723"/>
    </source>
</evidence>
<dbReference type="SUPFAM" id="SSF142019">
    <property type="entry name" value="Nqo1 FMN-binding domain-like"/>
    <property type="match status" value="1"/>
</dbReference>
<organism evidence="6">
    <name type="scientific">marine sediment metagenome</name>
    <dbReference type="NCBI Taxonomy" id="412755"/>
    <lineage>
        <taxon>unclassified sequences</taxon>
        <taxon>metagenomes</taxon>
        <taxon>ecological metagenomes</taxon>
    </lineage>
</organism>
<accession>X1NTA9</accession>
<feature type="domain" description="NADH-ubiquinone oxidoreductase 51kDa subunit FMN-binding" evidence="5">
    <location>
        <begin position="77"/>
        <end position="243"/>
    </location>
</feature>
<dbReference type="Pfam" id="PF01512">
    <property type="entry name" value="Complex1_51K"/>
    <property type="match status" value="1"/>
</dbReference>
<evidence type="ECO:0000313" key="6">
    <source>
        <dbReference type="EMBL" id="GAI30000.1"/>
    </source>
</evidence>
<name>X1NTA9_9ZZZZ</name>
<dbReference type="GO" id="GO:0046872">
    <property type="term" value="F:metal ion binding"/>
    <property type="evidence" value="ECO:0007669"/>
    <property type="project" value="UniProtKB-KW"/>
</dbReference>
<sequence>YDEFHARPGGQMAEQEPERRIDEQILTKEKRVVLRNIGDINPEDIDSYIATGGYDALKKALTSMSPGESARVILSSGLRERDSGFPVGERWLSLAEASAEKKCVVCYASDKEPGISINEILLAGDPHSLLEGMMIAAYAIGASECYLYIPSEFTLALGRLELALKQARERGFLGSKLMSTSFNLNIEVRDGPRFLSCEPEIGVIPFIEGNRASPGINPPFPKSPGLWGKPTFVGSAETFYSIPWIIQKGPDAFSQYGTESERGTKVLALGGKVSHTGIVEVPMGMS</sequence>
<feature type="non-terminal residue" evidence="6">
    <location>
        <position position="1"/>
    </location>
</feature>
<dbReference type="EMBL" id="BARV01016699">
    <property type="protein sequence ID" value="GAI30000.1"/>
    <property type="molecule type" value="Genomic_DNA"/>
</dbReference>
<dbReference type="PANTHER" id="PTHR43578:SF3">
    <property type="entry name" value="NADH-QUINONE OXIDOREDUCTASE SUBUNIT F"/>
    <property type="match status" value="1"/>
</dbReference>
<proteinExistence type="predicted"/>
<dbReference type="PANTHER" id="PTHR43578">
    <property type="entry name" value="NADH-QUINONE OXIDOREDUCTASE SUBUNIT F"/>
    <property type="match status" value="1"/>
</dbReference>